<reference evidence="1 2" key="1">
    <citation type="submission" date="2018-08" db="EMBL/GenBank/DDBJ databases">
        <authorList>
            <person name="Laetsch R D."/>
            <person name="Stevens L."/>
            <person name="Kumar S."/>
            <person name="Blaxter L. M."/>
        </authorList>
    </citation>
    <scope>NUCLEOTIDE SEQUENCE [LARGE SCALE GENOMIC DNA]</scope>
</reference>
<accession>A0A3P7KGC7</accession>
<dbReference type="Proteomes" id="UP000271087">
    <property type="component" value="Unassembled WGS sequence"/>
</dbReference>
<evidence type="ECO:0000313" key="2">
    <source>
        <dbReference type="Proteomes" id="UP000271087"/>
    </source>
</evidence>
<feature type="non-terminal residue" evidence="1">
    <location>
        <position position="43"/>
    </location>
</feature>
<sequence length="43" mass="5063">LILIGLLLEICLSQKTTKFEESKHDPSHAKEINYKKFIGERQY</sequence>
<evidence type="ECO:0000313" key="1">
    <source>
        <dbReference type="EMBL" id="VDN03195.1"/>
    </source>
</evidence>
<dbReference type="EMBL" id="UYRW01016432">
    <property type="protein sequence ID" value="VDN03195.1"/>
    <property type="molecule type" value="Genomic_DNA"/>
</dbReference>
<gene>
    <name evidence="1" type="ORF">NOO_LOCUS13566</name>
</gene>
<feature type="non-terminal residue" evidence="1">
    <location>
        <position position="1"/>
    </location>
</feature>
<protein>
    <submittedName>
        <fullName evidence="1">Uncharacterized protein</fullName>
    </submittedName>
</protein>
<dbReference type="AlphaFoldDB" id="A0A3P7KGC7"/>
<keyword evidence="2" id="KW-1185">Reference proteome</keyword>
<proteinExistence type="predicted"/>
<organism evidence="1 2">
    <name type="scientific">Onchocerca ochengi</name>
    <name type="common">Filarial nematode worm</name>
    <dbReference type="NCBI Taxonomy" id="42157"/>
    <lineage>
        <taxon>Eukaryota</taxon>
        <taxon>Metazoa</taxon>
        <taxon>Ecdysozoa</taxon>
        <taxon>Nematoda</taxon>
        <taxon>Chromadorea</taxon>
        <taxon>Rhabditida</taxon>
        <taxon>Spirurina</taxon>
        <taxon>Spiruromorpha</taxon>
        <taxon>Filarioidea</taxon>
        <taxon>Onchocercidae</taxon>
        <taxon>Onchocerca</taxon>
    </lineage>
</organism>
<name>A0A3P7KGC7_ONCOC</name>